<sequence length="88" mass="9796">MQRVQQALSDGYLTHASTSSSNRISNRNKSSRQKQYCPSLAGFDEGELSPHLVFQHKNKSPTTQRLTRTTPVLPTILLVEISIALDTV</sequence>
<organism evidence="2">
    <name type="scientific">Proteus mirabilis</name>
    <dbReference type="NCBI Taxonomy" id="584"/>
    <lineage>
        <taxon>Bacteria</taxon>
        <taxon>Pseudomonadati</taxon>
        <taxon>Pseudomonadota</taxon>
        <taxon>Gammaproteobacteria</taxon>
        <taxon>Enterobacterales</taxon>
        <taxon>Morganellaceae</taxon>
        <taxon>Proteus</taxon>
    </lineage>
</organism>
<dbReference type="EMBL" id="JADQCH020000001">
    <property type="protein sequence ID" value="MEY2343458.1"/>
    <property type="molecule type" value="Genomic_DNA"/>
</dbReference>
<comment type="caution">
    <text evidence="2">The sequence shown here is derived from an EMBL/GenBank/DDBJ whole genome shotgun (WGS) entry which is preliminary data.</text>
</comment>
<feature type="region of interest" description="Disordered" evidence="1">
    <location>
        <begin position="1"/>
        <end position="36"/>
    </location>
</feature>
<feature type="compositionally biased region" description="Low complexity" evidence="1">
    <location>
        <begin position="17"/>
        <end position="28"/>
    </location>
</feature>
<accession>A0ABD5LV04</accession>
<dbReference type="AlphaFoldDB" id="A0ABD5LV04"/>
<evidence type="ECO:0000313" key="2">
    <source>
        <dbReference type="EMBL" id="MEY2343458.1"/>
    </source>
</evidence>
<protein>
    <submittedName>
        <fullName evidence="2">Uncharacterized protein</fullName>
    </submittedName>
</protein>
<gene>
    <name evidence="2" type="ORF">I3679_000550</name>
</gene>
<proteinExistence type="predicted"/>
<evidence type="ECO:0000256" key="1">
    <source>
        <dbReference type="SAM" id="MobiDB-lite"/>
    </source>
</evidence>
<reference evidence="2" key="1">
    <citation type="submission" date="2021-05" db="EMBL/GenBank/DDBJ databases">
        <title>First report of NDM-5 and VEB-6 producing Proteus mirabilis isolated from blood of a sepsis patient in Kolkata, India.</title>
        <authorList>
            <person name="Halder G."/>
            <person name="Chaudhuri B."/>
            <person name="Dutta S."/>
        </authorList>
    </citation>
    <scope>NUCLEOTIDE SEQUENCE [LARGE SCALE GENOMIC DNA]</scope>
    <source>
        <strain evidence="2">7049</strain>
    </source>
</reference>
<name>A0ABD5LV04_PROMI</name>